<dbReference type="InterPro" id="IPR006089">
    <property type="entry name" value="Acyl-CoA_DH_CS"/>
</dbReference>
<dbReference type="Pfam" id="PF02770">
    <property type="entry name" value="Acyl-CoA_dh_M"/>
    <property type="match status" value="1"/>
</dbReference>
<keyword evidence="4 6" id="KW-0274">FAD</keyword>
<dbReference type="KEGG" id="bme:BMEII1023"/>
<evidence type="ECO:0000259" key="9">
    <source>
        <dbReference type="Pfam" id="PF02770"/>
    </source>
</evidence>
<accession>Q8YB77</accession>
<comment type="cofactor">
    <cofactor evidence="1 6">
        <name>FAD</name>
        <dbReference type="ChEBI" id="CHEBI:57692"/>
    </cofactor>
</comment>
<comment type="similarity">
    <text evidence="2 6">Belongs to the acyl-CoA dehydrogenase family.</text>
</comment>
<dbReference type="FunFam" id="2.40.110.10:FF:000002">
    <property type="entry name" value="Acyl-CoA dehydrogenase fadE12"/>
    <property type="match status" value="1"/>
</dbReference>
<name>Q8YB77_BRUME</name>
<evidence type="ECO:0000259" key="10">
    <source>
        <dbReference type="Pfam" id="PF02771"/>
    </source>
</evidence>
<dbReference type="Gene3D" id="1.10.540.10">
    <property type="entry name" value="Acyl-CoA dehydrogenase/oxidase, N-terminal domain"/>
    <property type="match status" value="1"/>
</dbReference>
<dbReference type="Proteomes" id="UP000000419">
    <property type="component" value="Chromosome II"/>
</dbReference>
<dbReference type="Gene3D" id="2.40.110.10">
    <property type="entry name" value="Butyryl-CoA Dehydrogenase, subunit A, domain 2"/>
    <property type="match status" value="1"/>
</dbReference>
<dbReference type="InterPro" id="IPR037069">
    <property type="entry name" value="AcylCoA_DH/ox_N_sf"/>
</dbReference>
<feature type="region of interest" description="Disordered" evidence="7">
    <location>
        <begin position="28"/>
        <end position="51"/>
    </location>
</feature>
<evidence type="ECO:0000313" key="12">
    <source>
        <dbReference type="Proteomes" id="UP000000419"/>
    </source>
</evidence>
<dbReference type="EMBL" id="AE008918">
    <property type="protein sequence ID" value="AAL54265.1"/>
    <property type="molecule type" value="Genomic_DNA"/>
</dbReference>
<dbReference type="GO" id="GO:0016937">
    <property type="term" value="F:short-chain fatty acyl-CoA dehydrogenase activity"/>
    <property type="evidence" value="ECO:0007669"/>
    <property type="project" value="UniProtKB-EC"/>
</dbReference>
<evidence type="ECO:0000256" key="1">
    <source>
        <dbReference type="ARBA" id="ARBA00001974"/>
    </source>
</evidence>
<feature type="domain" description="Acyl-CoA oxidase/dehydrogenase middle" evidence="9">
    <location>
        <begin position="204"/>
        <end position="289"/>
    </location>
</feature>
<dbReference type="PANTHER" id="PTHR43884:SF40">
    <property type="entry name" value="ACYL-COA DEHYDROGENASE"/>
    <property type="match status" value="1"/>
</dbReference>
<dbReference type="Gene3D" id="1.20.140.10">
    <property type="entry name" value="Butyryl-CoA Dehydrogenase, subunit A, domain 3"/>
    <property type="match status" value="1"/>
</dbReference>
<feature type="domain" description="Acyl-CoA dehydrogenase/oxidase N-terminal" evidence="10">
    <location>
        <begin position="82"/>
        <end position="193"/>
    </location>
</feature>
<evidence type="ECO:0000259" key="8">
    <source>
        <dbReference type="Pfam" id="PF00441"/>
    </source>
</evidence>
<dbReference type="AlphaFoldDB" id="Q8YB77"/>
<evidence type="ECO:0000256" key="5">
    <source>
        <dbReference type="ARBA" id="ARBA00023002"/>
    </source>
</evidence>
<dbReference type="InterPro" id="IPR036250">
    <property type="entry name" value="AcylCo_DH-like_C"/>
</dbReference>
<dbReference type="InterPro" id="IPR046373">
    <property type="entry name" value="Acyl-CoA_Oxase/DH_mid-dom_sf"/>
</dbReference>
<dbReference type="InterPro" id="IPR006091">
    <property type="entry name" value="Acyl-CoA_Oxase/DH_mid-dom"/>
</dbReference>
<dbReference type="InterPro" id="IPR009075">
    <property type="entry name" value="AcylCo_DH/oxidase_C"/>
</dbReference>
<gene>
    <name evidence="11" type="ordered locus">BMEII1023</name>
</gene>
<organism evidence="11 12">
    <name type="scientific">Brucella melitensis biotype 1 (strain ATCC 23456 / CCUG 17765 / NCTC 10094 / 16M)</name>
    <dbReference type="NCBI Taxonomy" id="224914"/>
    <lineage>
        <taxon>Bacteria</taxon>
        <taxon>Pseudomonadati</taxon>
        <taxon>Pseudomonadota</taxon>
        <taxon>Alphaproteobacteria</taxon>
        <taxon>Hyphomicrobiales</taxon>
        <taxon>Brucellaceae</taxon>
        <taxon>Brucella/Ochrobactrum group</taxon>
        <taxon>Brucella</taxon>
    </lineage>
</organism>
<dbReference type="PIR" id="AF3637">
    <property type="entry name" value="AF3637"/>
</dbReference>
<keyword evidence="5 6" id="KW-0560">Oxidoreductase</keyword>
<evidence type="ECO:0000256" key="4">
    <source>
        <dbReference type="ARBA" id="ARBA00022827"/>
    </source>
</evidence>
<sequence>MASGRQFRGGAPRAQTIRGARLQLRRTKLPATAREAGGRYRPPPDRDGSQHQLRCPVICRKAEPCRKGRQRPLGECMIRDPETLEILRDTVSQFVSETLIPRENEVAETNAIPADIIAQMKELGFFGLTIPEEFGGLGLTMEEEVNVAFELGRASPAFRSYIGTNNGIGSIGILIDGTDEQKRNYLPRLASGELLSSFCLTKPDAGSLKTTAVRDGDFYILNGTKRFITNAPIADIFTVMARTAADVKGADGISAFIVERNSPGLSLGKPDQKMGQKGALTSNVIFENVRVPASQLIGGVEGKGFKTAMKVLDKGRLHIAALSTGAAERMLADTLAYALDRKQFGKPIADFQLIQAMLADSKAEIYAAKCMVLDAARKRDSGQNVSTEASCAKMFATEMCGRVADRCVQIHGGAGYVSEYAIERFYRDVRLFRIYEGTTQIQQIVIARNMIREARR</sequence>
<proteinExistence type="inferred from homology"/>
<evidence type="ECO:0000256" key="7">
    <source>
        <dbReference type="SAM" id="MobiDB-lite"/>
    </source>
</evidence>
<dbReference type="EC" id="1.3.8.1" evidence="11"/>
<evidence type="ECO:0000256" key="2">
    <source>
        <dbReference type="ARBA" id="ARBA00009347"/>
    </source>
</evidence>
<dbReference type="PANTHER" id="PTHR43884">
    <property type="entry name" value="ACYL-COA DEHYDROGENASE"/>
    <property type="match status" value="1"/>
</dbReference>
<evidence type="ECO:0000256" key="6">
    <source>
        <dbReference type="RuleBase" id="RU362125"/>
    </source>
</evidence>
<reference evidence="11 12" key="1">
    <citation type="journal article" date="2002" name="Proc. Natl. Acad. Sci. U.S.A.">
        <title>The genome sequence of the facultative intracellular pathogen Brucella melitensis.</title>
        <authorList>
            <person name="DelVecchio V.G."/>
            <person name="Kapatral V."/>
            <person name="Redkar R.J."/>
            <person name="Patra G."/>
            <person name="Mujer C."/>
            <person name="Los T."/>
            <person name="Ivanova N."/>
            <person name="Anderson I."/>
            <person name="Bhattacharyya A."/>
            <person name="Lykidis A."/>
            <person name="Reznik G."/>
            <person name="Jablonski L."/>
            <person name="Larsen N."/>
            <person name="D'Souza M."/>
            <person name="Bernal A."/>
            <person name="Mazur M."/>
            <person name="Goltsman E."/>
            <person name="Selkov E."/>
            <person name="Elzer P.H."/>
            <person name="Hagius S."/>
            <person name="O'Callaghan D."/>
            <person name="Letesson J.J."/>
            <person name="Haselkorn R."/>
            <person name="Kyrpides N."/>
            <person name="Overbeek R."/>
        </authorList>
    </citation>
    <scope>NUCLEOTIDE SEQUENCE [LARGE SCALE GENOMIC DNA]</scope>
    <source>
        <strain evidence="12">ATCC 23456 / CCUG 17765 / NCTC 10094 / 16M</strain>
    </source>
</reference>
<dbReference type="InterPro" id="IPR009100">
    <property type="entry name" value="AcylCoA_DH/oxidase_NM_dom_sf"/>
</dbReference>
<dbReference type="InterPro" id="IPR013786">
    <property type="entry name" value="AcylCoA_DH/ox_N"/>
</dbReference>
<keyword evidence="12" id="KW-1185">Reference proteome</keyword>
<dbReference type="FunFam" id="1.20.140.10:FF:000001">
    <property type="entry name" value="Acyl-CoA dehydrogenase"/>
    <property type="match status" value="1"/>
</dbReference>
<feature type="domain" description="Acyl-CoA dehydrogenase/oxidase C-terminal" evidence="8">
    <location>
        <begin position="302"/>
        <end position="450"/>
    </location>
</feature>
<evidence type="ECO:0000313" key="11">
    <source>
        <dbReference type="EMBL" id="AAL54265.1"/>
    </source>
</evidence>
<dbReference type="SUPFAM" id="SSF47203">
    <property type="entry name" value="Acyl-CoA dehydrogenase C-terminal domain-like"/>
    <property type="match status" value="1"/>
</dbReference>
<feature type="compositionally biased region" description="Basic and acidic residues" evidence="7">
    <location>
        <begin position="36"/>
        <end position="49"/>
    </location>
</feature>
<protein>
    <submittedName>
        <fullName evidence="11">Acyl-CoA dehydrogenase, short-chain specific</fullName>
        <ecNumber evidence="11">1.3.8.1</ecNumber>
    </submittedName>
</protein>
<dbReference type="Pfam" id="PF00441">
    <property type="entry name" value="Acyl-CoA_dh_1"/>
    <property type="match status" value="1"/>
</dbReference>
<dbReference type="PROSITE" id="PS00073">
    <property type="entry name" value="ACYL_COA_DH_2"/>
    <property type="match status" value="1"/>
</dbReference>
<dbReference type="GO" id="GO:0050660">
    <property type="term" value="F:flavin adenine dinucleotide binding"/>
    <property type="evidence" value="ECO:0007669"/>
    <property type="project" value="InterPro"/>
</dbReference>
<dbReference type="Pfam" id="PF02771">
    <property type="entry name" value="Acyl-CoA_dh_N"/>
    <property type="match status" value="1"/>
</dbReference>
<dbReference type="SUPFAM" id="SSF56645">
    <property type="entry name" value="Acyl-CoA dehydrogenase NM domain-like"/>
    <property type="match status" value="1"/>
</dbReference>
<dbReference type="eggNOG" id="COG1960">
    <property type="taxonomic scope" value="Bacteria"/>
</dbReference>
<keyword evidence="3 6" id="KW-0285">Flavoprotein</keyword>
<evidence type="ECO:0000256" key="3">
    <source>
        <dbReference type="ARBA" id="ARBA00022630"/>
    </source>
</evidence>